<dbReference type="Pfam" id="PF00694">
    <property type="entry name" value="Aconitase_C"/>
    <property type="match status" value="1"/>
</dbReference>
<dbReference type="AlphaFoldDB" id="A0A0G3ENS4"/>
<dbReference type="InterPro" id="IPR001030">
    <property type="entry name" value="Acoase/IPM_deHydtase_lsu_aba"/>
</dbReference>
<dbReference type="OrthoDB" id="9802769at2"/>
<accession>A0A0G3ENS4</accession>
<dbReference type="InterPro" id="IPR015931">
    <property type="entry name" value="Acnase/IPM_dHydase_lsu_aba_1/3"/>
</dbReference>
<sequence>MLDAVHIDGRILFLAEAGEAMARQMAGEDLTLEAALPLRDQLSTDEITPAWVCFHYDEKLGDYVYLGLKCLPLDGACDDAEFPIRAGAIRQGGFSVSVAGARRGKGSSREASPFAELSAGIRLVIAESFERIYQQNCQNLGLLTSTDFGLIERIRAGEAIPIEAFLEDCDALSEQIVRCGGLFGFNQRRLAGELSVPLPEHPAGPMTYGEKLLARALGVACVRPGDGVFVKTDWRFSHEYVTPMAVSFLSRHLGSPAAQAQRIALHDPASILCFEDHLSLLAEVIDEKKRALGLLDAAGQMAQVQRDFCARQGIRLHGRSATGGSEGICHALMTERYVLPGQIVAGTDSHTTHCGALGALAFGVGTTDMANAWLTGDVRLTVPTTCLIQLHGQLGPGVSAKDLVLHLLHLPYIRDGRAIGQIIEYAGPAVASLSTDERATLTNMAAEIGGMTGLIAPDRETQRFLRERRGVDFAPEPWMRGDAEACYAHVIEVDCAGIEPMLAMPGDPGNGLPVSALREAVRIDIAYGGSCTGGKREDLRRYHEVLAWGLAHGMKVADHVKFYLQFGSEDVRAYCESQGFMATFDAAGVTLVAPSCGACVNAGPGASRRADQVVISAQNRNFPGRSGPAQMWLASPATVAASALAGRIASFAELRQALAQPAEPALQHQP</sequence>
<feature type="domain" description="Aconitase/3-isopropylmalate dehydratase large subunit alpha/beta/alpha" evidence="6">
    <location>
        <begin position="232"/>
        <end position="646"/>
    </location>
</feature>
<dbReference type="PATRIC" id="fig|445709.3.peg.2297"/>
<dbReference type="GO" id="GO:0051536">
    <property type="term" value="F:iron-sulfur cluster binding"/>
    <property type="evidence" value="ECO:0007669"/>
    <property type="project" value="UniProtKB-KW"/>
</dbReference>
<protein>
    <submittedName>
        <fullName evidence="8">3-isopropylmalate dehydratase</fullName>
    </submittedName>
</protein>
<evidence type="ECO:0000256" key="5">
    <source>
        <dbReference type="ARBA" id="ARBA00023239"/>
    </source>
</evidence>
<evidence type="ECO:0000259" key="7">
    <source>
        <dbReference type="Pfam" id="PF00694"/>
    </source>
</evidence>
<dbReference type="SUPFAM" id="SSF53732">
    <property type="entry name" value="Aconitase iron-sulfur domain"/>
    <property type="match status" value="1"/>
</dbReference>
<keyword evidence="3" id="KW-0408">Iron</keyword>
<dbReference type="Proteomes" id="UP000036700">
    <property type="component" value="Chromosome"/>
</dbReference>
<proteinExistence type="predicted"/>
<dbReference type="RefSeq" id="WP_047214478.1">
    <property type="nucleotide sequence ID" value="NZ_CP011568.3"/>
</dbReference>
<feature type="domain" description="Aconitase A/isopropylmalate dehydratase small subunit swivel" evidence="7">
    <location>
        <begin position="94"/>
        <end position="144"/>
    </location>
</feature>
<dbReference type="InterPro" id="IPR036008">
    <property type="entry name" value="Aconitase_4Fe-4S_dom"/>
</dbReference>
<evidence type="ECO:0000256" key="4">
    <source>
        <dbReference type="ARBA" id="ARBA00023014"/>
    </source>
</evidence>
<comment type="subunit">
    <text evidence="1">Heterodimer of LeuC and LeuD.</text>
</comment>
<dbReference type="GO" id="GO:0170038">
    <property type="term" value="P:proteinogenic amino acid biosynthetic process"/>
    <property type="evidence" value="ECO:0007669"/>
    <property type="project" value="UniProtKB-ARBA"/>
</dbReference>
<dbReference type="InterPro" id="IPR000573">
    <property type="entry name" value="AconitaseA/IPMdHydase_ssu_swvl"/>
</dbReference>
<dbReference type="SUPFAM" id="SSF52016">
    <property type="entry name" value="LeuD/IlvD-like"/>
    <property type="match status" value="1"/>
</dbReference>
<dbReference type="STRING" id="445709.ABW99_10795"/>
<keyword evidence="4" id="KW-0411">Iron-sulfur</keyword>
<evidence type="ECO:0000259" key="6">
    <source>
        <dbReference type="Pfam" id="PF00330"/>
    </source>
</evidence>
<dbReference type="Gene3D" id="3.30.499.10">
    <property type="entry name" value="Aconitase, domain 3"/>
    <property type="match status" value="2"/>
</dbReference>
<dbReference type="EMBL" id="CP011568">
    <property type="protein sequence ID" value="AKJ68625.1"/>
    <property type="molecule type" value="Genomic_DNA"/>
</dbReference>
<evidence type="ECO:0000313" key="8">
    <source>
        <dbReference type="EMBL" id="AKJ68625.1"/>
    </source>
</evidence>
<gene>
    <name evidence="8" type="ORF">ABW99_10795</name>
</gene>
<dbReference type="KEGG" id="ptx:ABW99_10795"/>
<keyword evidence="9" id="KW-1185">Reference proteome</keyword>
<dbReference type="InterPro" id="IPR050067">
    <property type="entry name" value="IPM_dehydratase_rel_enz"/>
</dbReference>
<keyword evidence="5" id="KW-0456">Lyase</keyword>
<evidence type="ECO:0000256" key="2">
    <source>
        <dbReference type="ARBA" id="ARBA00022723"/>
    </source>
</evidence>
<name>A0A0G3ENS4_9BURK</name>
<organism evidence="8 9">
    <name type="scientific">Pandoraea thiooxydans</name>
    <dbReference type="NCBI Taxonomy" id="445709"/>
    <lineage>
        <taxon>Bacteria</taxon>
        <taxon>Pseudomonadati</taxon>
        <taxon>Pseudomonadota</taxon>
        <taxon>Betaproteobacteria</taxon>
        <taxon>Burkholderiales</taxon>
        <taxon>Burkholderiaceae</taxon>
        <taxon>Pandoraea</taxon>
    </lineage>
</organism>
<dbReference type="Gene3D" id="3.20.19.10">
    <property type="entry name" value="Aconitase, domain 4"/>
    <property type="match status" value="1"/>
</dbReference>
<dbReference type="InterPro" id="IPR015928">
    <property type="entry name" value="Aconitase/3IPM_dehydase_swvl"/>
</dbReference>
<evidence type="ECO:0000313" key="9">
    <source>
        <dbReference type="Proteomes" id="UP000036700"/>
    </source>
</evidence>
<dbReference type="PANTHER" id="PTHR43822:SF2">
    <property type="entry name" value="HOMOACONITASE, MITOCHONDRIAL"/>
    <property type="match status" value="1"/>
</dbReference>
<keyword evidence="2" id="KW-0479">Metal-binding</keyword>
<dbReference type="Pfam" id="PF00330">
    <property type="entry name" value="Aconitase"/>
    <property type="match status" value="1"/>
</dbReference>
<dbReference type="GO" id="GO:0016829">
    <property type="term" value="F:lyase activity"/>
    <property type="evidence" value="ECO:0007669"/>
    <property type="project" value="UniProtKB-KW"/>
</dbReference>
<dbReference type="GO" id="GO:0170034">
    <property type="term" value="P:L-amino acid biosynthetic process"/>
    <property type="evidence" value="ECO:0007669"/>
    <property type="project" value="UniProtKB-ARBA"/>
</dbReference>
<reference evidence="9" key="1">
    <citation type="submission" date="2015-06" db="EMBL/GenBank/DDBJ databases">
        <authorList>
            <person name="Lim Y.L."/>
            <person name="Ee R."/>
            <person name="Yong D."/>
            <person name="How K.Y."/>
            <person name="Yin W.F."/>
            <person name="Chan K.G."/>
        </authorList>
    </citation>
    <scope>NUCLEOTIDE SEQUENCE [LARGE SCALE GENOMIC DNA]</scope>
    <source>
        <strain evidence="9">DSM 25325</strain>
    </source>
</reference>
<evidence type="ECO:0000256" key="1">
    <source>
        <dbReference type="ARBA" id="ARBA00011271"/>
    </source>
</evidence>
<evidence type="ECO:0000256" key="3">
    <source>
        <dbReference type="ARBA" id="ARBA00023004"/>
    </source>
</evidence>
<dbReference type="GO" id="GO:0046872">
    <property type="term" value="F:metal ion binding"/>
    <property type="evidence" value="ECO:0007669"/>
    <property type="project" value="UniProtKB-KW"/>
</dbReference>
<dbReference type="PANTHER" id="PTHR43822">
    <property type="entry name" value="HOMOACONITASE, MITOCHONDRIAL-RELATED"/>
    <property type="match status" value="1"/>
</dbReference>